<feature type="compositionally biased region" description="Basic and acidic residues" evidence="1">
    <location>
        <begin position="132"/>
        <end position="143"/>
    </location>
</feature>
<keyword evidence="3" id="KW-1185">Reference proteome</keyword>
<comment type="caution">
    <text evidence="2">The sequence shown here is derived from an EMBL/GenBank/DDBJ whole genome shotgun (WGS) entry which is preliminary data.</text>
</comment>
<feature type="region of interest" description="Disordered" evidence="1">
    <location>
        <begin position="127"/>
        <end position="152"/>
    </location>
</feature>
<dbReference type="Proteomes" id="UP001482513">
    <property type="component" value="Unassembled WGS sequence"/>
</dbReference>
<dbReference type="RefSeq" id="WP_190698761.1">
    <property type="nucleotide sequence ID" value="NZ_JAMPKX010000001.1"/>
</dbReference>
<organism evidence="2 3">
    <name type="scientific">Leptolyngbya subtilissima DQ-A4</name>
    <dbReference type="NCBI Taxonomy" id="2933933"/>
    <lineage>
        <taxon>Bacteria</taxon>
        <taxon>Bacillati</taxon>
        <taxon>Cyanobacteriota</taxon>
        <taxon>Cyanophyceae</taxon>
        <taxon>Leptolyngbyales</taxon>
        <taxon>Leptolyngbyaceae</taxon>
        <taxon>Leptolyngbya group</taxon>
        <taxon>Leptolyngbya</taxon>
    </lineage>
</organism>
<accession>A0ABV0JYP6</accession>
<sequence>MRIDDSVWQGCSDWQPLFIREYWLPIGHLAWQGFLQQGRGIVLCEVHASTATVDWRRTAVPYTARFVAAGAVAACCHDLGLPVDQLPAVAEAIATYDPTQDAILLLIGDSRPYVSCLKGWAVPPPECSRQMGDSRSDPSRNRQAEFTITPKS</sequence>
<proteinExistence type="predicted"/>
<gene>
    <name evidence="2" type="ORF">NC992_02120</name>
</gene>
<name>A0ABV0JYP6_9CYAN</name>
<evidence type="ECO:0000313" key="2">
    <source>
        <dbReference type="EMBL" id="MEP0945658.1"/>
    </source>
</evidence>
<evidence type="ECO:0000256" key="1">
    <source>
        <dbReference type="SAM" id="MobiDB-lite"/>
    </source>
</evidence>
<protein>
    <submittedName>
        <fullName evidence="2">Uncharacterized protein</fullName>
    </submittedName>
</protein>
<dbReference type="EMBL" id="JAMPKX010000001">
    <property type="protein sequence ID" value="MEP0945658.1"/>
    <property type="molecule type" value="Genomic_DNA"/>
</dbReference>
<evidence type="ECO:0000313" key="3">
    <source>
        <dbReference type="Proteomes" id="UP001482513"/>
    </source>
</evidence>
<reference evidence="2 3" key="1">
    <citation type="submission" date="2022-04" db="EMBL/GenBank/DDBJ databases">
        <title>Positive selection, recombination, and allopatry shape intraspecific diversity of widespread and dominant cyanobacteria.</title>
        <authorList>
            <person name="Wei J."/>
            <person name="Shu W."/>
            <person name="Hu C."/>
        </authorList>
    </citation>
    <scope>NUCLEOTIDE SEQUENCE [LARGE SCALE GENOMIC DNA]</scope>
    <source>
        <strain evidence="2 3">DQ-A4</strain>
    </source>
</reference>